<feature type="region of interest" description="Disordered" evidence="1">
    <location>
        <begin position="178"/>
        <end position="210"/>
    </location>
</feature>
<keyword evidence="3" id="KW-1185">Reference proteome</keyword>
<accession>A0ABP7KIJ5</accession>
<sequence>MMTTQALLPALEDAYHAHAAVRDRLRAGAALAPPGSHQRMLERQADDMDERVYRIQHRARDLQPRGLLGGAADVARFAARITWKAASLPVTLGQKAVNGVMRGSGSADERRLLRHTEDEYTAAARALATARVGEVLADQVQDHAALDLFQAIRHHDMELLDLLEDSLAHQARSVAAARNDFRGEEPANENFPHVSTRPLGAAAEVADRRR</sequence>
<comment type="caution">
    <text evidence="2">The sequence shown here is derived from an EMBL/GenBank/DDBJ whole genome shotgun (WGS) entry which is preliminary data.</text>
</comment>
<protein>
    <recommendedName>
        <fullName evidence="4">DUF892 family protein</fullName>
    </recommendedName>
</protein>
<dbReference type="EMBL" id="BAAAZA010000015">
    <property type="protein sequence ID" value="GAA3878605.1"/>
    <property type="molecule type" value="Genomic_DNA"/>
</dbReference>
<proteinExistence type="predicted"/>
<gene>
    <name evidence="2" type="ORF">GCM10022207_51400</name>
</gene>
<dbReference type="RefSeq" id="WP_345551334.1">
    <property type="nucleotide sequence ID" value="NZ_BAAAZA010000015.1"/>
</dbReference>
<evidence type="ECO:0008006" key="4">
    <source>
        <dbReference type="Google" id="ProtNLM"/>
    </source>
</evidence>
<dbReference type="Proteomes" id="UP001501563">
    <property type="component" value="Unassembled WGS sequence"/>
</dbReference>
<name>A0ABP7KIJ5_9ACTN</name>
<evidence type="ECO:0000313" key="3">
    <source>
        <dbReference type="Proteomes" id="UP001501563"/>
    </source>
</evidence>
<evidence type="ECO:0000313" key="2">
    <source>
        <dbReference type="EMBL" id="GAA3878605.1"/>
    </source>
</evidence>
<evidence type="ECO:0000256" key="1">
    <source>
        <dbReference type="SAM" id="MobiDB-lite"/>
    </source>
</evidence>
<reference evidence="3" key="1">
    <citation type="journal article" date="2019" name="Int. J. Syst. Evol. Microbiol.">
        <title>The Global Catalogue of Microorganisms (GCM) 10K type strain sequencing project: providing services to taxonomists for standard genome sequencing and annotation.</title>
        <authorList>
            <consortium name="The Broad Institute Genomics Platform"/>
            <consortium name="The Broad Institute Genome Sequencing Center for Infectious Disease"/>
            <person name="Wu L."/>
            <person name="Ma J."/>
        </authorList>
    </citation>
    <scope>NUCLEOTIDE SEQUENCE [LARGE SCALE GENOMIC DNA]</scope>
    <source>
        <strain evidence="3">JCM 16578</strain>
    </source>
</reference>
<organism evidence="2 3">
    <name type="scientific">Streptomyces lannensis</name>
    <dbReference type="NCBI Taxonomy" id="766498"/>
    <lineage>
        <taxon>Bacteria</taxon>
        <taxon>Bacillati</taxon>
        <taxon>Actinomycetota</taxon>
        <taxon>Actinomycetes</taxon>
        <taxon>Kitasatosporales</taxon>
        <taxon>Streptomycetaceae</taxon>
        <taxon>Streptomyces</taxon>
    </lineage>
</organism>